<dbReference type="EMBL" id="CP053564">
    <property type="protein sequence ID" value="QJY49116.1"/>
    <property type="molecule type" value="Genomic_DNA"/>
</dbReference>
<dbReference type="Pfam" id="PF00326">
    <property type="entry name" value="Peptidase_S9"/>
    <property type="match status" value="1"/>
</dbReference>
<proteinExistence type="predicted"/>
<gene>
    <name evidence="3" type="ORF">HOP40_27920</name>
</gene>
<evidence type="ECO:0000313" key="3">
    <source>
        <dbReference type="EMBL" id="QJY49116.1"/>
    </source>
</evidence>
<dbReference type="InterPro" id="IPR001375">
    <property type="entry name" value="Peptidase_S9_cat"/>
</dbReference>
<dbReference type="InterPro" id="IPR002469">
    <property type="entry name" value="Peptidase_S9B_N"/>
</dbReference>
<accession>A0A6M6JP92</accession>
<dbReference type="GO" id="GO:0008239">
    <property type="term" value="F:dipeptidyl-peptidase activity"/>
    <property type="evidence" value="ECO:0007669"/>
    <property type="project" value="TreeGrafter"/>
</dbReference>
<feature type="domain" description="Peptidase S9 prolyl oligopeptidase catalytic" evidence="1">
    <location>
        <begin position="487"/>
        <end position="685"/>
    </location>
</feature>
<dbReference type="KEGG" id="pbro:HOP40_27920"/>
<feature type="domain" description="Dipeptidylpeptidase IV N-terminal" evidence="2">
    <location>
        <begin position="105"/>
        <end position="365"/>
    </location>
</feature>
<reference evidence="3 4" key="1">
    <citation type="submission" date="2020-05" db="EMBL/GenBank/DDBJ databases">
        <authorList>
            <person name="Mo P."/>
        </authorList>
    </citation>
    <scope>NUCLEOTIDE SEQUENCE [LARGE SCALE GENOMIC DNA]</scope>
    <source>
        <strain evidence="3 4">Gen01</strain>
    </source>
</reference>
<dbReference type="GO" id="GO:0006508">
    <property type="term" value="P:proteolysis"/>
    <property type="evidence" value="ECO:0007669"/>
    <property type="project" value="InterPro"/>
</dbReference>
<dbReference type="SUPFAM" id="SSF82171">
    <property type="entry name" value="DPP6 N-terminal domain-like"/>
    <property type="match status" value="1"/>
</dbReference>
<dbReference type="Gene3D" id="3.40.50.1820">
    <property type="entry name" value="alpha/beta hydrolase"/>
    <property type="match status" value="1"/>
</dbReference>
<organism evidence="3 4">
    <name type="scientific">Pseudonocardia broussonetiae</name>
    <dbReference type="NCBI Taxonomy" id="2736640"/>
    <lineage>
        <taxon>Bacteria</taxon>
        <taxon>Bacillati</taxon>
        <taxon>Actinomycetota</taxon>
        <taxon>Actinomycetes</taxon>
        <taxon>Pseudonocardiales</taxon>
        <taxon>Pseudonocardiaceae</taxon>
        <taxon>Pseudonocardia</taxon>
    </lineage>
</organism>
<keyword evidence="4" id="KW-1185">Reference proteome</keyword>
<dbReference type="PANTHER" id="PTHR11731">
    <property type="entry name" value="PROTEASE FAMILY S9B,C DIPEPTIDYL-PEPTIDASE IV-RELATED"/>
    <property type="match status" value="1"/>
</dbReference>
<dbReference type="InterPro" id="IPR050278">
    <property type="entry name" value="Serine_Prot_S9B/DPPIV"/>
</dbReference>
<dbReference type="Gene3D" id="2.140.10.30">
    <property type="entry name" value="Dipeptidylpeptidase IV, N-terminal domain"/>
    <property type="match status" value="1"/>
</dbReference>
<sequence length="701" mass="73881">MVDSFPRRQARTRRFTLGAPRSLTVSPDGSRVVFLRSRGGTDPVTCLWVLDVASGREHLVADARLLGEDGDLPPEERARRERSREQAGGIVGYATDRAVTTAAFSLAGQLHVADLAGGAPPRHLPSPGGVIDPHPDPLGRRVAYVSAGALHVHDLASGATTTVAQPDGPDVTHGLADFVAAEEMGRMRGFWWAPDGDRLAVARVDTSPVQRWHIADPENPGRTPAVVAYPAAGTPNALVGLDVVALDGTRVPVSHGDDEYLVRVTWGVHGLLVTTAPRDQTALRTLRVDPRTGAATTVHEQTDPAWVDVVPGVPAHTASGALVTVEARDGAHRLVVDGQAVTPPAVQVREVVDVDEDVVLFRASTDPVSVGLWTWDRDGLVEVATTPGVHAGRRAGGTTVVTSGDLRSDGARTVVRRGEVERTVTSLAEAPGLESAVALFEVGERGLRTAVLLPSWHTPGTKLPVLMDPYGGPHAQRVTALRAAHLTSQWFADQGFAVVVVDGRGTPGRGPEFEKAVHGDLASPVLEDQVDALHAVAASLPDLDLTRVGIRGWSFGGYLAALAVLRRPDVFHAAVAGAPVTDWGLYDTHYTERYLGHPAQHPDAYAHSSLIADAPSLARPLLLVHGLADDNVVAAHTLRLSSALLAAGRPHSVLPLSGVTHMTPQEVVAENLLLLQVQFLRTALGLPPQGAASSGPSGPAD</sequence>
<dbReference type="PANTHER" id="PTHR11731:SF193">
    <property type="entry name" value="DIPEPTIDYL PEPTIDASE 9"/>
    <property type="match status" value="1"/>
</dbReference>
<dbReference type="GO" id="GO:0008236">
    <property type="term" value="F:serine-type peptidase activity"/>
    <property type="evidence" value="ECO:0007669"/>
    <property type="project" value="InterPro"/>
</dbReference>
<evidence type="ECO:0000259" key="1">
    <source>
        <dbReference type="Pfam" id="PF00326"/>
    </source>
</evidence>
<dbReference type="RefSeq" id="WP_172164156.1">
    <property type="nucleotide sequence ID" value="NZ_CP053564.1"/>
</dbReference>
<dbReference type="InterPro" id="IPR029058">
    <property type="entry name" value="AB_hydrolase_fold"/>
</dbReference>
<evidence type="ECO:0000313" key="4">
    <source>
        <dbReference type="Proteomes" id="UP000505377"/>
    </source>
</evidence>
<evidence type="ECO:0000259" key="2">
    <source>
        <dbReference type="Pfam" id="PF00930"/>
    </source>
</evidence>
<dbReference type="Pfam" id="PF00930">
    <property type="entry name" value="DPPIV_N"/>
    <property type="match status" value="1"/>
</dbReference>
<name>A0A6M6JP92_9PSEU</name>
<protein>
    <submittedName>
        <fullName evidence="3">S9 family peptidase</fullName>
    </submittedName>
</protein>
<dbReference type="Proteomes" id="UP000505377">
    <property type="component" value="Chromosome"/>
</dbReference>
<dbReference type="AlphaFoldDB" id="A0A6M6JP92"/>
<dbReference type="SUPFAM" id="SSF53474">
    <property type="entry name" value="alpha/beta-Hydrolases"/>
    <property type="match status" value="1"/>
</dbReference>